<protein>
    <recommendedName>
        <fullName evidence="3">Endonuclease/exonuclease/phosphatase</fullName>
    </recommendedName>
</protein>
<sequence length="618" mass="71596">MTATTSIRKVLFELFGRPRQLRIRSEKTGSHPIVIIHRRLNTYCKLFHTTAFSLIGKTVIRQCSHVNVMNILRNVTNSIKGGLTGPQKTSPEYNAHLETLNRPRISPALVRADRLRVAVVVLLDFPENAKSQRNIVRVRHTSIFIITESTTYTYLLPNLTYPLPYTSDLNIMVSPPPCPTFYQTGVTPDILDIALISNFHTNLYHKVLNELDSDHVPPIKWEIFKENINKILKPNRKYSNTNDINSGIIHLTESIKSAIDLALAPPNYKKSHNYNMPIPSHIQNPIKEKHKARRIWQTHRSPAVKKRLNQLTRRRETIPPLKNGLAKYETNIEKCEIFAQHFESCFTTDENHTNQNEVVNLEQRNIENQPIVNPISLYDTAIITQNQTLESSIRDLQSSLDELSLWFSKWKLILNPTKSEAKIFTLRKYINLTLLQINNKEINWNNKDDTVKYLGLHLDKKLSWKIHINKKLNQGYTRLRILYPLLNHSSTIQMKCSLLLYTAIIRPLVTYACPVWASASKTKIKKLQTLQNKFLRIALKAPWFMRNKQLHNDTGIPHLSTWITQQFKNFHEKLHKVDGARHYIIGKRSTNLRLKPRLPQDILLDPNEDTSTSDSDLD</sequence>
<evidence type="ECO:0008006" key="3">
    <source>
        <dbReference type="Google" id="ProtNLM"/>
    </source>
</evidence>
<evidence type="ECO:0000313" key="2">
    <source>
        <dbReference type="Proteomes" id="UP000325440"/>
    </source>
</evidence>
<dbReference type="AlphaFoldDB" id="A0A5E4N6P9"/>
<keyword evidence="2" id="KW-1185">Reference proteome</keyword>
<dbReference type="PANTHER" id="PTHR33332">
    <property type="entry name" value="REVERSE TRANSCRIPTASE DOMAIN-CONTAINING PROTEIN"/>
    <property type="match status" value="1"/>
</dbReference>
<reference evidence="1 2" key="1">
    <citation type="submission" date="2019-08" db="EMBL/GenBank/DDBJ databases">
        <authorList>
            <person name="Alioto T."/>
            <person name="Alioto T."/>
            <person name="Gomez Garrido J."/>
        </authorList>
    </citation>
    <scope>NUCLEOTIDE SEQUENCE [LARGE SCALE GENOMIC DNA]</scope>
</reference>
<dbReference type="EMBL" id="CABPRJ010001505">
    <property type="protein sequence ID" value="VVC38838.1"/>
    <property type="molecule type" value="Genomic_DNA"/>
</dbReference>
<evidence type="ECO:0000313" key="1">
    <source>
        <dbReference type="EMBL" id="VVC38838.1"/>
    </source>
</evidence>
<gene>
    <name evidence="1" type="ORF">CINCED_3A000701</name>
</gene>
<name>A0A5E4N6P9_9HEMI</name>
<proteinExistence type="predicted"/>
<dbReference type="OrthoDB" id="6619394at2759"/>
<accession>A0A5E4N6P9</accession>
<organism evidence="1 2">
    <name type="scientific">Cinara cedri</name>
    <dbReference type="NCBI Taxonomy" id="506608"/>
    <lineage>
        <taxon>Eukaryota</taxon>
        <taxon>Metazoa</taxon>
        <taxon>Ecdysozoa</taxon>
        <taxon>Arthropoda</taxon>
        <taxon>Hexapoda</taxon>
        <taxon>Insecta</taxon>
        <taxon>Pterygota</taxon>
        <taxon>Neoptera</taxon>
        <taxon>Paraneoptera</taxon>
        <taxon>Hemiptera</taxon>
        <taxon>Sternorrhyncha</taxon>
        <taxon>Aphidomorpha</taxon>
        <taxon>Aphidoidea</taxon>
        <taxon>Aphididae</taxon>
        <taxon>Lachninae</taxon>
        <taxon>Cinara</taxon>
    </lineage>
</organism>
<dbReference type="Proteomes" id="UP000325440">
    <property type="component" value="Unassembled WGS sequence"/>
</dbReference>